<dbReference type="PANTHER" id="PTHR22588:SF3">
    <property type="entry name" value="VWFA DOMAIN-CONTAINING PROTEIN"/>
    <property type="match status" value="1"/>
</dbReference>
<dbReference type="InterPro" id="IPR002035">
    <property type="entry name" value="VWF_A"/>
</dbReference>
<feature type="domain" description="VWFA" evidence="2">
    <location>
        <begin position="145"/>
        <end position="322"/>
    </location>
</feature>
<reference evidence="4" key="1">
    <citation type="submission" date="2022-10" db="EMBL/GenBank/DDBJ databases">
        <title>Genome assembly of Pristionchus species.</title>
        <authorList>
            <person name="Yoshida K."/>
            <person name="Sommer R.J."/>
        </authorList>
    </citation>
    <scope>NUCLEOTIDE SEQUENCE [LARGE SCALE GENOMIC DNA]</scope>
    <source>
        <strain evidence="4">RS5460</strain>
    </source>
</reference>
<accession>A0AAN5IDK6</accession>
<dbReference type="Gene3D" id="3.40.50.410">
    <property type="entry name" value="von Willebrand factor, type A domain"/>
    <property type="match status" value="2"/>
</dbReference>
<dbReference type="AlphaFoldDB" id="A0AAN5IDK6"/>
<evidence type="ECO:0000313" key="3">
    <source>
        <dbReference type="EMBL" id="GMR62412.1"/>
    </source>
</evidence>
<organism evidence="3 4">
    <name type="scientific">Pristionchus mayeri</name>
    <dbReference type="NCBI Taxonomy" id="1317129"/>
    <lineage>
        <taxon>Eukaryota</taxon>
        <taxon>Metazoa</taxon>
        <taxon>Ecdysozoa</taxon>
        <taxon>Nematoda</taxon>
        <taxon>Chromadorea</taxon>
        <taxon>Rhabditida</taxon>
        <taxon>Rhabditina</taxon>
        <taxon>Diplogasteromorpha</taxon>
        <taxon>Diplogasteroidea</taxon>
        <taxon>Neodiplogasteridae</taxon>
        <taxon>Pristionchus</taxon>
    </lineage>
</organism>
<dbReference type="PANTHER" id="PTHR22588">
    <property type="entry name" value="VWFA DOMAIN-CONTAINING PROTEIN"/>
    <property type="match status" value="1"/>
</dbReference>
<dbReference type="Pfam" id="PF00092">
    <property type="entry name" value="VWA"/>
    <property type="match status" value="1"/>
</dbReference>
<feature type="compositionally biased region" description="Pro residues" evidence="1">
    <location>
        <begin position="93"/>
        <end position="120"/>
    </location>
</feature>
<keyword evidence="4" id="KW-1185">Reference proteome</keyword>
<feature type="region of interest" description="Disordered" evidence="1">
    <location>
        <begin position="43"/>
        <end position="124"/>
    </location>
</feature>
<sequence length="527" mass="57088">LLFWPAYSAPQSVPVPDFHAIGFPAASFGEDDDVRVLIETTTEATTTTTSTTTEIPTTTFIELPPAPVTEPPPPPSPAGYDIPSPSSNFVPATPDPPPSDTTELPPPPPVEVEPPPPPPAATVAPVPDLLLPAPPPEDVDSEVPDVLFLVDASGSMKYAWENHLQCVSTIARPAIGRAKIGVILYSSKYKHRLHIPFANYNDAATLDSMINALPFHGGVTCTGAALDEAIRVLEKERPRRVAVITLTDGYSWDPLDRSSDRIRTFAGATTYAVALEEFVVRRELQILAGDADRVFTEEDACDRLASIVASGSDLRKNTIDHVHPEPTTPSPWNPESTSTPSSLIIGNENEAHAQFEDRMFVVDRTTSDDSFARFEDNFLLNSKKSSYILGPQQNYLPIPRRGANRCSLDVVFAFDSTSHAGLPALQAAAQKLLQSSVFKRRSVRVGAVKFSDGLDSRIIFPLDDASVVPLDSVLNDDGHRGVEKALHLAAELFKEARQTSLTKRTVIVISDAFDGASAERALDELQS</sequence>
<dbReference type="Pfam" id="PF13768">
    <property type="entry name" value="VWA_3"/>
    <property type="match status" value="1"/>
</dbReference>
<feature type="compositionally biased region" description="Pro residues" evidence="1">
    <location>
        <begin position="64"/>
        <end position="77"/>
    </location>
</feature>
<evidence type="ECO:0000259" key="2">
    <source>
        <dbReference type="PROSITE" id="PS50234"/>
    </source>
</evidence>
<dbReference type="EMBL" id="BTRK01000006">
    <property type="protein sequence ID" value="GMR62412.1"/>
    <property type="molecule type" value="Genomic_DNA"/>
</dbReference>
<dbReference type="InterPro" id="IPR036465">
    <property type="entry name" value="vWFA_dom_sf"/>
</dbReference>
<dbReference type="Proteomes" id="UP001328107">
    <property type="component" value="Unassembled WGS sequence"/>
</dbReference>
<dbReference type="CDD" id="cd00198">
    <property type="entry name" value="vWFA"/>
    <property type="match status" value="1"/>
</dbReference>
<feature type="non-terminal residue" evidence="3">
    <location>
        <position position="1"/>
    </location>
</feature>
<comment type="caution">
    <text evidence="3">The sequence shown here is derived from an EMBL/GenBank/DDBJ whole genome shotgun (WGS) entry which is preliminary data.</text>
</comment>
<dbReference type="InterPro" id="IPR052229">
    <property type="entry name" value="Collagen-VI/PIF"/>
</dbReference>
<proteinExistence type="predicted"/>
<evidence type="ECO:0000313" key="4">
    <source>
        <dbReference type="Proteomes" id="UP001328107"/>
    </source>
</evidence>
<dbReference type="PROSITE" id="PS50234">
    <property type="entry name" value="VWFA"/>
    <property type="match status" value="1"/>
</dbReference>
<dbReference type="SMART" id="SM00327">
    <property type="entry name" value="VWA"/>
    <property type="match status" value="1"/>
</dbReference>
<dbReference type="SUPFAM" id="SSF53300">
    <property type="entry name" value="vWA-like"/>
    <property type="match status" value="2"/>
</dbReference>
<feature type="compositionally biased region" description="Low complexity" evidence="1">
    <location>
        <begin position="43"/>
        <end position="59"/>
    </location>
</feature>
<evidence type="ECO:0000256" key="1">
    <source>
        <dbReference type="SAM" id="MobiDB-lite"/>
    </source>
</evidence>
<gene>
    <name evidence="3" type="ORF">PMAYCL1PPCAC_32607</name>
</gene>
<feature type="non-terminal residue" evidence="3">
    <location>
        <position position="527"/>
    </location>
</feature>
<name>A0AAN5IDK6_9BILA</name>
<protein>
    <recommendedName>
        <fullName evidence="2">VWFA domain-containing protein</fullName>
    </recommendedName>
</protein>
<feature type="region of interest" description="Disordered" evidence="1">
    <location>
        <begin position="317"/>
        <end position="340"/>
    </location>
</feature>